<dbReference type="EMBL" id="MTKT01004399">
    <property type="protein sequence ID" value="OWM71579.1"/>
    <property type="molecule type" value="Genomic_DNA"/>
</dbReference>
<reference evidence="3" key="1">
    <citation type="journal article" date="2017" name="Plant J.">
        <title>The pomegranate (Punica granatum L.) genome and the genomics of punicalagin biosynthesis.</title>
        <authorList>
            <person name="Qin G."/>
            <person name="Xu C."/>
            <person name="Ming R."/>
            <person name="Tang H."/>
            <person name="Guyot R."/>
            <person name="Kramer E.M."/>
            <person name="Hu Y."/>
            <person name="Yi X."/>
            <person name="Qi Y."/>
            <person name="Xu X."/>
            <person name="Gao Z."/>
            <person name="Pan H."/>
            <person name="Jian J."/>
            <person name="Tian Y."/>
            <person name="Yue Z."/>
            <person name="Xu Y."/>
        </authorList>
    </citation>
    <scope>NUCLEOTIDE SEQUENCE [LARGE SCALE GENOMIC DNA]</scope>
    <source>
        <strain evidence="3">cv. Dabenzi</strain>
    </source>
</reference>
<dbReference type="Proteomes" id="UP000197138">
    <property type="component" value="Unassembled WGS sequence"/>
</dbReference>
<sequence length="88" mass="9978">MAALTMPVRYGHNEARSSIAKPRPARGGQSKVQQPRSTGSDDKACWGSVQFHRVKNSKSEVGRGRWQIQVQVRMIVRWNCKSGSKKRR</sequence>
<dbReference type="AlphaFoldDB" id="A0A218WGH7"/>
<gene>
    <name evidence="2" type="ORF">CDL15_Pgr005766</name>
</gene>
<comment type="caution">
    <text evidence="2">The sequence shown here is derived from an EMBL/GenBank/DDBJ whole genome shotgun (WGS) entry which is preliminary data.</text>
</comment>
<name>A0A218WGH7_PUNGR</name>
<feature type="region of interest" description="Disordered" evidence="1">
    <location>
        <begin position="1"/>
        <end position="44"/>
    </location>
</feature>
<evidence type="ECO:0000256" key="1">
    <source>
        <dbReference type="SAM" id="MobiDB-lite"/>
    </source>
</evidence>
<proteinExistence type="predicted"/>
<accession>A0A218WGH7</accession>
<organism evidence="2 3">
    <name type="scientific">Punica granatum</name>
    <name type="common">Pomegranate</name>
    <dbReference type="NCBI Taxonomy" id="22663"/>
    <lineage>
        <taxon>Eukaryota</taxon>
        <taxon>Viridiplantae</taxon>
        <taxon>Streptophyta</taxon>
        <taxon>Embryophyta</taxon>
        <taxon>Tracheophyta</taxon>
        <taxon>Spermatophyta</taxon>
        <taxon>Magnoliopsida</taxon>
        <taxon>eudicotyledons</taxon>
        <taxon>Gunneridae</taxon>
        <taxon>Pentapetalae</taxon>
        <taxon>rosids</taxon>
        <taxon>malvids</taxon>
        <taxon>Myrtales</taxon>
        <taxon>Lythraceae</taxon>
        <taxon>Punica</taxon>
    </lineage>
</organism>
<evidence type="ECO:0000313" key="3">
    <source>
        <dbReference type="Proteomes" id="UP000197138"/>
    </source>
</evidence>
<evidence type="ECO:0000313" key="2">
    <source>
        <dbReference type="EMBL" id="OWM71579.1"/>
    </source>
</evidence>
<protein>
    <submittedName>
        <fullName evidence="2">Uncharacterized protein</fullName>
    </submittedName>
</protein>